<dbReference type="EMBL" id="OKRB01000078">
    <property type="protein sequence ID" value="SPE19160.1"/>
    <property type="molecule type" value="Genomic_DNA"/>
</dbReference>
<dbReference type="InterPro" id="IPR036884">
    <property type="entry name" value="2Fe-2S-bd_dom_sf"/>
</dbReference>
<organism evidence="7 8">
    <name type="scientific">Candidatus Sulfuritelmatomonas gaucii</name>
    <dbReference type="NCBI Taxonomy" id="2043161"/>
    <lineage>
        <taxon>Bacteria</taxon>
        <taxon>Pseudomonadati</taxon>
        <taxon>Acidobacteriota</taxon>
        <taxon>Terriglobia</taxon>
        <taxon>Terriglobales</taxon>
        <taxon>Acidobacteriaceae</taxon>
        <taxon>Candidatus Sulfuritelmatomonas</taxon>
    </lineage>
</organism>
<gene>
    <name evidence="7" type="primary">ndhS</name>
    <name evidence="7" type="ORF">SBA5_220006</name>
</gene>
<evidence type="ECO:0000256" key="3">
    <source>
        <dbReference type="ARBA" id="ARBA00023002"/>
    </source>
</evidence>
<dbReference type="PROSITE" id="PS00197">
    <property type="entry name" value="2FE2S_FER_1"/>
    <property type="match status" value="1"/>
</dbReference>
<dbReference type="EC" id="1.17.1.5" evidence="7"/>
<evidence type="ECO:0000256" key="2">
    <source>
        <dbReference type="ARBA" id="ARBA00022723"/>
    </source>
</evidence>
<dbReference type="PANTHER" id="PTHR44379:SF5">
    <property type="entry name" value="OXIDOREDUCTASE WITH IRON-SULFUR SUBUNIT"/>
    <property type="match status" value="1"/>
</dbReference>
<dbReference type="InterPro" id="IPR051452">
    <property type="entry name" value="Diverse_Oxidoreductases"/>
</dbReference>
<protein>
    <submittedName>
        <fullName evidence="7">Nicotinate dehydrogenase small FeS subunit</fullName>
        <ecNumber evidence="7">1.17.1.5</ecNumber>
    </submittedName>
</protein>
<dbReference type="GO" id="GO:0046872">
    <property type="term" value="F:metal ion binding"/>
    <property type="evidence" value="ECO:0007669"/>
    <property type="project" value="UniProtKB-KW"/>
</dbReference>
<dbReference type="InterPro" id="IPR036010">
    <property type="entry name" value="2Fe-2S_ferredoxin-like_sf"/>
</dbReference>
<keyword evidence="4" id="KW-0408">Iron</keyword>
<dbReference type="Pfam" id="PF00111">
    <property type="entry name" value="Fer2"/>
    <property type="match status" value="1"/>
</dbReference>
<dbReference type="InterPro" id="IPR006058">
    <property type="entry name" value="2Fe2S_fd_BS"/>
</dbReference>
<dbReference type="FunFam" id="1.10.150.120:FF:000003">
    <property type="entry name" value="Carbon monoxide dehydrogenase, small subunit"/>
    <property type="match status" value="1"/>
</dbReference>
<dbReference type="CDD" id="cd00207">
    <property type="entry name" value="fer2"/>
    <property type="match status" value="1"/>
</dbReference>
<feature type="domain" description="2Fe-2S ferredoxin-type" evidence="6">
    <location>
        <begin position="14"/>
        <end position="90"/>
    </location>
</feature>
<reference evidence="8" key="1">
    <citation type="submission" date="2018-02" db="EMBL/GenBank/DDBJ databases">
        <authorList>
            <person name="Hausmann B."/>
        </authorList>
    </citation>
    <scope>NUCLEOTIDE SEQUENCE [LARGE SCALE GENOMIC DNA]</scope>
    <source>
        <strain evidence="8">Peat soil MAG SbA5</strain>
    </source>
</reference>
<dbReference type="Gene3D" id="1.10.150.120">
    <property type="entry name" value="[2Fe-2S]-binding domain"/>
    <property type="match status" value="1"/>
</dbReference>
<name>A0A2N9L7C9_9BACT</name>
<dbReference type="InterPro" id="IPR002888">
    <property type="entry name" value="2Fe-2S-bd"/>
</dbReference>
<dbReference type="PROSITE" id="PS51085">
    <property type="entry name" value="2FE2S_FER_2"/>
    <property type="match status" value="1"/>
</dbReference>
<dbReference type="FunFam" id="3.10.20.30:FF:000020">
    <property type="entry name" value="Xanthine dehydrogenase iron-sulfur subunit"/>
    <property type="match status" value="1"/>
</dbReference>
<accession>A0A2N9L7C9</accession>
<dbReference type="Gene3D" id="3.10.20.30">
    <property type="match status" value="1"/>
</dbReference>
<dbReference type="AlphaFoldDB" id="A0A2N9L7C9"/>
<dbReference type="InterPro" id="IPR001041">
    <property type="entry name" value="2Fe-2S_ferredoxin-type"/>
</dbReference>
<dbReference type="SUPFAM" id="SSF47741">
    <property type="entry name" value="CO dehydrogenase ISP C-domain like"/>
    <property type="match status" value="1"/>
</dbReference>
<keyword evidence="2" id="KW-0479">Metal-binding</keyword>
<keyword evidence="5" id="KW-0411">Iron-sulfur</keyword>
<keyword evidence="1" id="KW-0001">2Fe-2S</keyword>
<dbReference type="Pfam" id="PF01799">
    <property type="entry name" value="Fer2_2"/>
    <property type="match status" value="1"/>
</dbReference>
<dbReference type="InterPro" id="IPR012675">
    <property type="entry name" value="Beta-grasp_dom_sf"/>
</dbReference>
<dbReference type="OrthoDB" id="9796880at2"/>
<keyword evidence="3 7" id="KW-0560">Oxidoreductase</keyword>
<dbReference type="GO" id="GO:0051537">
    <property type="term" value="F:2 iron, 2 sulfur cluster binding"/>
    <property type="evidence" value="ECO:0007669"/>
    <property type="project" value="UniProtKB-KW"/>
</dbReference>
<evidence type="ECO:0000259" key="6">
    <source>
        <dbReference type="PROSITE" id="PS51085"/>
    </source>
</evidence>
<dbReference type="SUPFAM" id="SSF54292">
    <property type="entry name" value="2Fe-2S ferredoxin-like"/>
    <property type="match status" value="1"/>
</dbReference>
<evidence type="ECO:0000256" key="1">
    <source>
        <dbReference type="ARBA" id="ARBA00022714"/>
    </source>
</evidence>
<sequence length="182" mass="19526">MSRKRDESPSSLWPAIQFTVNGGSRTVRVPPMKRLLDVLREDLHLTGTKEGCGEGECGSCSVRMNDELVNSCLVPVLQAEGADIQTVEGLALNGDLHPLQQAFLHHGGAQCGICTPGMLMAAAQLLAHTPHPSATEIREALAGNLCRCTGFMHIFESVAAAADAHDAQQANEHTMEQTHHAR</sequence>
<dbReference type="Proteomes" id="UP000239735">
    <property type="component" value="Unassembled WGS sequence"/>
</dbReference>
<evidence type="ECO:0000256" key="5">
    <source>
        <dbReference type="ARBA" id="ARBA00023014"/>
    </source>
</evidence>
<dbReference type="PANTHER" id="PTHR44379">
    <property type="entry name" value="OXIDOREDUCTASE WITH IRON-SULFUR SUBUNIT"/>
    <property type="match status" value="1"/>
</dbReference>
<proteinExistence type="predicted"/>
<evidence type="ECO:0000313" key="8">
    <source>
        <dbReference type="Proteomes" id="UP000239735"/>
    </source>
</evidence>
<dbReference type="GO" id="GO:0050138">
    <property type="term" value="F:nicotinate dehydrogenase activity"/>
    <property type="evidence" value="ECO:0007669"/>
    <property type="project" value="UniProtKB-EC"/>
</dbReference>
<evidence type="ECO:0000313" key="7">
    <source>
        <dbReference type="EMBL" id="SPE19160.1"/>
    </source>
</evidence>
<evidence type="ECO:0000256" key="4">
    <source>
        <dbReference type="ARBA" id="ARBA00023004"/>
    </source>
</evidence>